<dbReference type="InterPro" id="IPR016186">
    <property type="entry name" value="C-type_lectin-like/link_sf"/>
</dbReference>
<proteinExistence type="predicted"/>
<reference evidence="2" key="1">
    <citation type="submission" date="2022-11" db="EMBL/GenBank/DDBJ databases">
        <title>Centuries of genome instability and evolution in soft-shell clam transmissible cancer (bioRxiv).</title>
        <authorList>
            <person name="Hart S.F.M."/>
            <person name="Yonemitsu M.A."/>
            <person name="Giersch R.M."/>
            <person name="Beal B.F."/>
            <person name="Arriagada G."/>
            <person name="Davis B.W."/>
            <person name="Ostrander E.A."/>
            <person name="Goff S.P."/>
            <person name="Metzger M.J."/>
        </authorList>
    </citation>
    <scope>NUCLEOTIDE SEQUENCE</scope>
    <source>
        <strain evidence="2">MELC-2E11</strain>
        <tissue evidence="2">Siphon/mantle</tissue>
    </source>
</reference>
<gene>
    <name evidence="2" type="ORF">MAR_031879</name>
</gene>
<organism evidence="2 3">
    <name type="scientific">Mya arenaria</name>
    <name type="common">Soft-shell clam</name>
    <dbReference type="NCBI Taxonomy" id="6604"/>
    <lineage>
        <taxon>Eukaryota</taxon>
        <taxon>Metazoa</taxon>
        <taxon>Spiralia</taxon>
        <taxon>Lophotrochozoa</taxon>
        <taxon>Mollusca</taxon>
        <taxon>Bivalvia</taxon>
        <taxon>Autobranchia</taxon>
        <taxon>Heteroconchia</taxon>
        <taxon>Euheterodonta</taxon>
        <taxon>Imparidentia</taxon>
        <taxon>Neoheterodontei</taxon>
        <taxon>Myida</taxon>
        <taxon>Myoidea</taxon>
        <taxon>Myidae</taxon>
        <taxon>Mya</taxon>
    </lineage>
</organism>
<dbReference type="InterPro" id="IPR016187">
    <property type="entry name" value="CTDL_fold"/>
</dbReference>
<dbReference type="Proteomes" id="UP001164746">
    <property type="component" value="Chromosome 10"/>
</dbReference>
<sequence length="139" mass="15394">MGVKMEAGLLFLAGCVLGQVCCLEEPTCSSRCEFEARISRQLAEIQHNLSSIRQERGTACRDGWVPFHGSCYLFADSDFVDFLGAEHHCRRYGAHLIHVNTEAENIQTVVVRDSGFGVGGCMEILWAPVQSVLGRSRFV</sequence>
<evidence type="ECO:0008006" key="4">
    <source>
        <dbReference type="Google" id="ProtNLM"/>
    </source>
</evidence>
<evidence type="ECO:0000256" key="1">
    <source>
        <dbReference type="SAM" id="SignalP"/>
    </source>
</evidence>
<accession>A0ABY7F520</accession>
<evidence type="ECO:0000313" key="2">
    <source>
        <dbReference type="EMBL" id="WAR17285.1"/>
    </source>
</evidence>
<protein>
    <recommendedName>
        <fullName evidence="4">C-type lectin domain-containing protein</fullName>
    </recommendedName>
</protein>
<dbReference type="SUPFAM" id="SSF56436">
    <property type="entry name" value="C-type lectin-like"/>
    <property type="match status" value="1"/>
</dbReference>
<name>A0ABY7F520_MYAAR</name>
<dbReference type="EMBL" id="CP111021">
    <property type="protein sequence ID" value="WAR17285.1"/>
    <property type="molecule type" value="Genomic_DNA"/>
</dbReference>
<keyword evidence="3" id="KW-1185">Reference proteome</keyword>
<keyword evidence="1" id="KW-0732">Signal</keyword>
<evidence type="ECO:0000313" key="3">
    <source>
        <dbReference type="Proteomes" id="UP001164746"/>
    </source>
</evidence>
<feature type="chain" id="PRO_5047548764" description="C-type lectin domain-containing protein" evidence="1">
    <location>
        <begin position="19"/>
        <end position="139"/>
    </location>
</feature>
<dbReference type="Gene3D" id="3.10.100.10">
    <property type="entry name" value="Mannose-Binding Protein A, subunit A"/>
    <property type="match status" value="1"/>
</dbReference>
<feature type="signal peptide" evidence="1">
    <location>
        <begin position="1"/>
        <end position="18"/>
    </location>
</feature>